<dbReference type="InterPro" id="IPR024079">
    <property type="entry name" value="MetalloPept_cat_dom_sf"/>
</dbReference>
<organism evidence="4">
    <name type="scientific">Caenorhabditis brenneri</name>
    <name type="common">Nematode worm</name>
    <dbReference type="NCBI Taxonomy" id="135651"/>
    <lineage>
        <taxon>Eukaryota</taxon>
        <taxon>Metazoa</taxon>
        <taxon>Ecdysozoa</taxon>
        <taxon>Nematoda</taxon>
        <taxon>Chromadorea</taxon>
        <taxon>Rhabditida</taxon>
        <taxon>Rhabditina</taxon>
        <taxon>Rhabditomorpha</taxon>
        <taxon>Rhabditoidea</taxon>
        <taxon>Rhabditidae</taxon>
        <taxon>Peloderinae</taxon>
        <taxon>Caenorhabditis</taxon>
    </lineage>
</organism>
<evidence type="ECO:0000259" key="2">
    <source>
        <dbReference type="Pfam" id="PF01431"/>
    </source>
</evidence>
<dbReference type="Gene3D" id="3.40.390.10">
    <property type="entry name" value="Collagenase (Catalytic Domain)"/>
    <property type="match status" value="1"/>
</dbReference>
<evidence type="ECO:0000256" key="1">
    <source>
        <dbReference type="ARBA" id="ARBA00007357"/>
    </source>
</evidence>
<dbReference type="Pfam" id="PF01431">
    <property type="entry name" value="Peptidase_M13"/>
    <property type="match status" value="1"/>
</dbReference>
<dbReference type="HOGENOM" id="CLU_1866902_0_0_1"/>
<dbReference type="SUPFAM" id="SSF55486">
    <property type="entry name" value="Metalloproteases ('zincins'), catalytic domain"/>
    <property type="match status" value="1"/>
</dbReference>
<dbReference type="Proteomes" id="UP000008068">
    <property type="component" value="Unassembled WGS sequence"/>
</dbReference>
<feature type="domain" description="Peptidase M13 C-terminal" evidence="2">
    <location>
        <begin position="54"/>
        <end position="130"/>
    </location>
</feature>
<dbReference type="GO" id="GO:0016485">
    <property type="term" value="P:protein processing"/>
    <property type="evidence" value="ECO:0007669"/>
    <property type="project" value="TreeGrafter"/>
</dbReference>
<dbReference type="InterPro" id="IPR018497">
    <property type="entry name" value="Peptidase_M13_C"/>
</dbReference>
<dbReference type="AlphaFoldDB" id="G0NQI0"/>
<proteinExistence type="inferred from homology"/>
<gene>
    <name evidence="3" type="ORF">CAEBREN_17746</name>
</gene>
<dbReference type="EMBL" id="GL379926">
    <property type="protein sequence ID" value="EGT35834.1"/>
    <property type="molecule type" value="Genomic_DNA"/>
</dbReference>
<evidence type="ECO:0000313" key="4">
    <source>
        <dbReference type="Proteomes" id="UP000008068"/>
    </source>
</evidence>
<protein>
    <recommendedName>
        <fullName evidence="2">Peptidase M13 C-terminal domain-containing protein</fullName>
    </recommendedName>
</protein>
<dbReference type="InParanoid" id="G0NQI0"/>
<accession>G0NQI0</accession>
<dbReference type="STRING" id="135651.G0NQI0"/>
<sequence>MFFQMLAAPLYDSEYPLAVQYGRAGHDVAVSMAIELENVIHMHPKCAGSDLTEYLAMRAAWNGFQSATKSKGNRKLPGLETIPDEQIFFYSMVQSKCQEEDGNQGRRVNNVLKEMKEFRETFGCSLVEKSANCEPLF</sequence>
<dbReference type="eggNOG" id="ENOG502RVE2">
    <property type="taxonomic scope" value="Eukaryota"/>
</dbReference>
<evidence type="ECO:0000313" key="3">
    <source>
        <dbReference type="EMBL" id="EGT35834.1"/>
    </source>
</evidence>
<dbReference type="GO" id="GO:0004222">
    <property type="term" value="F:metalloendopeptidase activity"/>
    <property type="evidence" value="ECO:0007669"/>
    <property type="project" value="InterPro"/>
</dbReference>
<dbReference type="InterPro" id="IPR000718">
    <property type="entry name" value="Peptidase_M13"/>
</dbReference>
<keyword evidence="4" id="KW-1185">Reference proteome</keyword>
<comment type="similarity">
    <text evidence="1">Belongs to the peptidase M13 family.</text>
</comment>
<reference evidence="4" key="1">
    <citation type="submission" date="2011-07" db="EMBL/GenBank/DDBJ databases">
        <authorList>
            <consortium name="Caenorhabditis brenneri Sequencing and Analysis Consortium"/>
            <person name="Wilson R.K."/>
        </authorList>
    </citation>
    <scope>NUCLEOTIDE SEQUENCE [LARGE SCALE GENOMIC DNA]</scope>
    <source>
        <strain evidence="4">PB2801</strain>
    </source>
</reference>
<dbReference type="PANTHER" id="PTHR11733">
    <property type="entry name" value="ZINC METALLOPROTEASE FAMILY M13 NEPRILYSIN-RELATED"/>
    <property type="match status" value="1"/>
</dbReference>
<dbReference type="PANTHER" id="PTHR11733:SF167">
    <property type="entry name" value="FI17812P1-RELATED"/>
    <property type="match status" value="1"/>
</dbReference>
<dbReference type="OrthoDB" id="5822524at2759"/>
<dbReference type="GO" id="GO:0005886">
    <property type="term" value="C:plasma membrane"/>
    <property type="evidence" value="ECO:0007669"/>
    <property type="project" value="TreeGrafter"/>
</dbReference>
<name>G0NQI0_CAEBE</name>